<dbReference type="SUPFAM" id="SSF47413">
    <property type="entry name" value="lambda repressor-like DNA-binding domains"/>
    <property type="match status" value="1"/>
</dbReference>
<evidence type="ECO:0000256" key="1">
    <source>
        <dbReference type="ARBA" id="ARBA00023015"/>
    </source>
</evidence>
<dbReference type="Pfam" id="PF00356">
    <property type="entry name" value="LacI"/>
    <property type="match status" value="1"/>
</dbReference>
<keyword evidence="3" id="KW-0804">Transcription</keyword>
<feature type="domain" description="HTH lacI-type" evidence="4">
    <location>
        <begin position="7"/>
        <end position="68"/>
    </location>
</feature>
<reference evidence="5 6" key="1">
    <citation type="submission" date="2017-07" db="EMBL/GenBank/DDBJ databases">
        <title>Paenibacillus herberti R33 genome sequencing and assembly.</title>
        <authorList>
            <person name="Su W."/>
        </authorList>
    </citation>
    <scope>NUCLEOTIDE SEQUENCE [LARGE SCALE GENOMIC DNA]</scope>
    <source>
        <strain evidence="5 6">R33</strain>
    </source>
</reference>
<dbReference type="Proteomes" id="UP000215145">
    <property type="component" value="Unassembled WGS sequence"/>
</dbReference>
<dbReference type="GO" id="GO:0003700">
    <property type="term" value="F:DNA-binding transcription factor activity"/>
    <property type="evidence" value="ECO:0007669"/>
    <property type="project" value="TreeGrafter"/>
</dbReference>
<dbReference type="OrthoDB" id="2026446at2"/>
<name>A0A229P3U9_9BACL</name>
<dbReference type="InterPro" id="IPR028082">
    <property type="entry name" value="Peripla_BP_I"/>
</dbReference>
<dbReference type="RefSeq" id="WP_089524003.1">
    <property type="nucleotide sequence ID" value="NZ_NMUQ01000001.1"/>
</dbReference>
<proteinExistence type="predicted"/>
<dbReference type="Gene3D" id="3.40.50.2300">
    <property type="match status" value="2"/>
</dbReference>
<keyword evidence="1" id="KW-0805">Transcription regulation</keyword>
<dbReference type="InterPro" id="IPR000843">
    <property type="entry name" value="HTH_LacI"/>
</dbReference>
<evidence type="ECO:0000256" key="3">
    <source>
        <dbReference type="ARBA" id="ARBA00023163"/>
    </source>
</evidence>
<dbReference type="PANTHER" id="PTHR30146">
    <property type="entry name" value="LACI-RELATED TRANSCRIPTIONAL REPRESSOR"/>
    <property type="match status" value="1"/>
</dbReference>
<dbReference type="Gene3D" id="1.10.260.40">
    <property type="entry name" value="lambda repressor-like DNA-binding domains"/>
    <property type="match status" value="1"/>
</dbReference>
<dbReference type="InterPro" id="IPR010982">
    <property type="entry name" value="Lambda_DNA-bd_dom_sf"/>
</dbReference>
<dbReference type="SUPFAM" id="SSF53822">
    <property type="entry name" value="Periplasmic binding protein-like I"/>
    <property type="match status" value="1"/>
</dbReference>
<keyword evidence="6" id="KW-1185">Reference proteome</keyword>
<dbReference type="EMBL" id="NMUQ01000001">
    <property type="protein sequence ID" value="OXM16922.1"/>
    <property type="molecule type" value="Genomic_DNA"/>
</dbReference>
<dbReference type="InterPro" id="IPR046335">
    <property type="entry name" value="LacI/GalR-like_sensor"/>
</dbReference>
<dbReference type="PROSITE" id="PS50932">
    <property type="entry name" value="HTH_LACI_2"/>
    <property type="match status" value="1"/>
</dbReference>
<dbReference type="SMART" id="SM00354">
    <property type="entry name" value="HTH_LACI"/>
    <property type="match status" value="1"/>
</dbReference>
<gene>
    <name evidence="5" type="ORF">CGZ75_09825</name>
</gene>
<evidence type="ECO:0000256" key="2">
    <source>
        <dbReference type="ARBA" id="ARBA00023125"/>
    </source>
</evidence>
<dbReference type="CDD" id="cd01392">
    <property type="entry name" value="HTH_LacI"/>
    <property type="match status" value="1"/>
</dbReference>
<protein>
    <submittedName>
        <fullName evidence="5">Sugar-binding protein</fullName>
    </submittedName>
</protein>
<dbReference type="PANTHER" id="PTHR30146:SF109">
    <property type="entry name" value="HTH-TYPE TRANSCRIPTIONAL REGULATOR GALS"/>
    <property type="match status" value="1"/>
</dbReference>
<keyword evidence="2" id="KW-0238">DNA-binding</keyword>
<organism evidence="5 6">
    <name type="scientific">Paenibacillus herberti</name>
    <dbReference type="NCBI Taxonomy" id="1619309"/>
    <lineage>
        <taxon>Bacteria</taxon>
        <taxon>Bacillati</taxon>
        <taxon>Bacillota</taxon>
        <taxon>Bacilli</taxon>
        <taxon>Bacillales</taxon>
        <taxon>Paenibacillaceae</taxon>
        <taxon>Paenibacillus</taxon>
    </lineage>
</organism>
<dbReference type="Pfam" id="PF13377">
    <property type="entry name" value="Peripla_BP_3"/>
    <property type="match status" value="1"/>
</dbReference>
<comment type="caution">
    <text evidence="5">The sequence shown here is derived from an EMBL/GenBank/DDBJ whole genome shotgun (WGS) entry which is preliminary data.</text>
</comment>
<evidence type="ECO:0000313" key="5">
    <source>
        <dbReference type="EMBL" id="OXM16922.1"/>
    </source>
</evidence>
<evidence type="ECO:0000313" key="6">
    <source>
        <dbReference type="Proteomes" id="UP000215145"/>
    </source>
</evidence>
<dbReference type="AlphaFoldDB" id="A0A229P3U9"/>
<sequence length="360" mass="39788">MSRGGKVTMQQIADRLHVSKYTVSQAMSGKSGISEATRQRVLETAQAMGYEAPPTRTEPRALPTRLVHPDLLTHSGAGNANAEGGFIVVWMSRVHQEEKMYWQRVLGGIQEGCRQRGWGTVVLAPMDDGKTADILPPYLDRSRCAGGLAVGSFPLRQLTAMKRTALPVVLVDHQEPFSGLDSVANDNIAAARMICGMLLDKGCRSFIFVGSDRFSVSFRERWLGCRSALEQTFAQRHDGALRRWNIPYSREWEESMLSRLEKTSDEELPDAFLCANDDIAIQLLKALQQRGVAVPGRCRVAGIDNIEGSSWTRPPLTTMDLGKEVLGQRAVEALERRMHMPSASVERVGLVPELVLRGST</sequence>
<evidence type="ECO:0000259" key="4">
    <source>
        <dbReference type="PROSITE" id="PS50932"/>
    </source>
</evidence>
<dbReference type="GO" id="GO:0000976">
    <property type="term" value="F:transcription cis-regulatory region binding"/>
    <property type="evidence" value="ECO:0007669"/>
    <property type="project" value="TreeGrafter"/>
</dbReference>
<accession>A0A229P3U9</accession>